<dbReference type="InterPro" id="IPR013762">
    <property type="entry name" value="Integrase-like_cat_sf"/>
</dbReference>
<comment type="caution">
    <text evidence="5">The sequence shown here is derived from an EMBL/GenBank/DDBJ whole genome shotgun (WGS) entry which is preliminary data.</text>
</comment>
<feature type="domain" description="Tyr recombinase" evidence="4">
    <location>
        <begin position="162"/>
        <end position="351"/>
    </location>
</feature>
<dbReference type="Gene3D" id="1.10.443.10">
    <property type="entry name" value="Intergrase catalytic core"/>
    <property type="match status" value="1"/>
</dbReference>
<dbReference type="SUPFAM" id="SSF56349">
    <property type="entry name" value="DNA breaking-rejoining enzymes"/>
    <property type="match status" value="1"/>
</dbReference>
<dbReference type="PROSITE" id="PS51898">
    <property type="entry name" value="TYR_RECOMBINASE"/>
    <property type="match status" value="1"/>
</dbReference>
<proteinExistence type="inferred from homology"/>
<dbReference type="Proteomes" id="UP000254492">
    <property type="component" value="Unassembled WGS sequence"/>
</dbReference>
<keyword evidence="2" id="KW-0238">DNA-binding</keyword>
<evidence type="ECO:0000256" key="1">
    <source>
        <dbReference type="ARBA" id="ARBA00008857"/>
    </source>
</evidence>
<comment type="similarity">
    <text evidence="1">Belongs to the 'phage' integrase family.</text>
</comment>
<keyword evidence="3" id="KW-0233">DNA recombination</keyword>
<dbReference type="PANTHER" id="PTHR30349">
    <property type="entry name" value="PHAGE INTEGRASE-RELATED"/>
    <property type="match status" value="1"/>
</dbReference>
<evidence type="ECO:0000256" key="2">
    <source>
        <dbReference type="ARBA" id="ARBA00023125"/>
    </source>
</evidence>
<dbReference type="InterPro" id="IPR050090">
    <property type="entry name" value="Tyrosine_recombinase_XerCD"/>
</dbReference>
<dbReference type="Pfam" id="PF00589">
    <property type="entry name" value="Phage_integrase"/>
    <property type="match status" value="1"/>
</dbReference>
<dbReference type="Pfam" id="PF14657">
    <property type="entry name" value="Arm-DNA-bind_4"/>
    <property type="match status" value="1"/>
</dbReference>
<dbReference type="InterPro" id="IPR025269">
    <property type="entry name" value="SAM-like_dom"/>
</dbReference>
<evidence type="ECO:0000256" key="3">
    <source>
        <dbReference type="ARBA" id="ARBA00023172"/>
    </source>
</evidence>
<dbReference type="RefSeq" id="WP_115470248.1">
    <property type="nucleotide sequence ID" value="NZ_BJEC01000005.1"/>
</dbReference>
<accession>A0ABX9I6S1</accession>
<protein>
    <submittedName>
        <fullName evidence="5">Site-specific integrase</fullName>
    </submittedName>
</protein>
<sequence>MASIYRRNKGWAASISVKTDTGFKTKTKSGFKTKSNAKAWATKMEAEKQTHGVSMAKDQPLADYFHSWYTVYKKDKAPATYKWYAHIETYLRQYLPAVTLQGLTRPIAQKFLNTLGEKYATATVRKTRSLLHEAIKSAIYDELIFKDPMNGLNAIGKDGKSAELKYLEEPQMKALVNYIQEIPLPERVDSDEMILLALNTGARYEELAGLTWSDIKAGAIDINKAWDQFERNIKEPKTRASRRTVSVPHNLLNDLFNWKPSHSSADFVFGDKRPITSASANKRLKRLLELTHSPKIISFHGLRHTHASWLLSHGVDIQYVSARLGHQSVSMTLKVYTHMLDRTRSIEDEHSVSLLENLQ</sequence>
<dbReference type="CDD" id="cd01189">
    <property type="entry name" value="INT_ICEBs1_C_like"/>
    <property type="match status" value="1"/>
</dbReference>
<gene>
    <name evidence="5" type="ORF">DWV05_00540</name>
</gene>
<evidence type="ECO:0000313" key="5">
    <source>
        <dbReference type="EMBL" id="RDS60424.1"/>
    </source>
</evidence>
<dbReference type="Gene3D" id="1.10.150.130">
    <property type="match status" value="1"/>
</dbReference>
<evidence type="ECO:0000259" key="4">
    <source>
        <dbReference type="PROSITE" id="PS51898"/>
    </source>
</evidence>
<organism evidence="5 6">
    <name type="scientific">Weissella thailandensis</name>
    <dbReference type="NCBI Taxonomy" id="89061"/>
    <lineage>
        <taxon>Bacteria</taxon>
        <taxon>Bacillati</taxon>
        <taxon>Bacillota</taxon>
        <taxon>Bacilli</taxon>
        <taxon>Lactobacillales</taxon>
        <taxon>Lactobacillaceae</taxon>
        <taxon>Weissella</taxon>
    </lineage>
</organism>
<evidence type="ECO:0000313" key="6">
    <source>
        <dbReference type="Proteomes" id="UP000254492"/>
    </source>
</evidence>
<dbReference type="Pfam" id="PF13102">
    <property type="entry name" value="Phage_int_SAM_5"/>
    <property type="match status" value="1"/>
</dbReference>
<keyword evidence="6" id="KW-1185">Reference proteome</keyword>
<dbReference type="InterPro" id="IPR002104">
    <property type="entry name" value="Integrase_catalytic"/>
</dbReference>
<name>A0ABX9I6S1_9LACO</name>
<dbReference type="InterPro" id="IPR011010">
    <property type="entry name" value="DNA_brk_join_enz"/>
</dbReference>
<reference evidence="5 6" key="1">
    <citation type="submission" date="2018-07" db="EMBL/GenBank/DDBJ databases">
        <title>Genome-based reclassification of Weissella jogaejeotgali as Weissella thailandensis.</title>
        <authorList>
            <person name="Chun J."/>
            <person name="Kim B.-Y."/>
            <person name="Kwak M.-J."/>
        </authorList>
    </citation>
    <scope>NUCLEOTIDE SEQUENCE [LARGE SCALE GENOMIC DNA]</scope>
    <source>
        <strain evidence="5 6">KCTC 3751</strain>
    </source>
</reference>
<dbReference type="PANTHER" id="PTHR30349:SF64">
    <property type="entry name" value="PROPHAGE INTEGRASE INTD-RELATED"/>
    <property type="match status" value="1"/>
</dbReference>
<dbReference type="InterPro" id="IPR010998">
    <property type="entry name" value="Integrase_recombinase_N"/>
</dbReference>
<dbReference type="EMBL" id="QRAY01000001">
    <property type="protein sequence ID" value="RDS60424.1"/>
    <property type="molecule type" value="Genomic_DNA"/>
</dbReference>
<dbReference type="InterPro" id="IPR028259">
    <property type="entry name" value="AP2-like_int_N"/>
</dbReference>